<evidence type="ECO:0000256" key="5">
    <source>
        <dbReference type="ARBA" id="ARBA00023136"/>
    </source>
</evidence>
<dbReference type="OrthoDB" id="9816221at2"/>
<keyword evidence="4 8" id="KW-0406">Ion transport</keyword>
<dbReference type="PROSITE" id="PS00389">
    <property type="entry name" value="ATPASE_DELTA"/>
    <property type="match status" value="1"/>
</dbReference>
<dbReference type="PANTHER" id="PTHR11910">
    <property type="entry name" value="ATP SYNTHASE DELTA CHAIN"/>
    <property type="match status" value="1"/>
</dbReference>
<evidence type="ECO:0000256" key="8">
    <source>
        <dbReference type="HAMAP-Rule" id="MF_01416"/>
    </source>
</evidence>
<dbReference type="NCBIfam" id="TIGR01145">
    <property type="entry name" value="ATP_synt_delta"/>
    <property type="match status" value="1"/>
</dbReference>
<dbReference type="AlphaFoldDB" id="A0A4R3MUW5"/>
<dbReference type="InterPro" id="IPR026015">
    <property type="entry name" value="ATP_synth_OSCP/delta_N_sf"/>
</dbReference>
<accession>A0A4R3MUW5</accession>
<dbReference type="RefSeq" id="WP_132978134.1">
    <property type="nucleotide sequence ID" value="NZ_SMAO01000009.1"/>
</dbReference>
<protein>
    <recommendedName>
        <fullName evidence="8">ATP synthase subunit delta</fullName>
    </recommendedName>
    <alternativeName>
        <fullName evidence="8">ATP synthase F(1) sector subunit delta</fullName>
    </alternativeName>
    <alternativeName>
        <fullName evidence="8">F-type ATPase subunit delta</fullName>
        <shortName evidence="8">F-ATPase subunit delta</shortName>
    </alternativeName>
</protein>
<comment type="function">
    <text evidence="8">F(1)F(0) ATP synthase produces ATP from ADP in the presence of a proton or sodium gradient. F-type ATPases consist of two structural domains, F(1) containing the extramembraneous catalytic core and F(0) containing the membrane proton channel, linked together by a central stalk and a peripheral stalk. During catalysis, ATP synthesis in the catalytic domain of F(1) is coupled via a rotary mechanism of the central stalk subunits to proton translocation.</text>
</comment>
<keyword evidence="2 8" id="KW-0813">Transport</keyword>
<comment type="caution">
    <text evidence="9">The sequence shown here is derived from an EMBL/GenBank/DDBJ whole genome shotgun (WGS) entry which is preliminary data.</text>
</comment>
<keyword evidence="6 8" id="KW-0139">CF(1)</keyword>
<dbReference type="GO" id="GO:0046933">
    <property type="term" value="F:proton-transporting ATP synthase activity, rotational mechanism"/>
    <property type="evidence" value="ECO:0007669"/>
    <property type="project" value="UniProtKB-UniRule"/>
</dbReference>
<dbReference type="Gene3D" id="1.10.520.20">
    <property type="entry name" value="N-terminal domain of the delta subunit of the F1F0-ATP synthase"/>
    <property type="match status" value="1"/>
</dbReference>
<evidence type="ECO:0000313" key="9">
    <source>
        <dbReference type="EMBL" id="TCT19131.1"/>
    </source>
</evidence>
<comment type="subcellular location">
    <subcellularLocation>
        <location evidence="8">Cell membrane</location>
        <topology evidence="8">Peripheral membrane protein</topology>
    </subcellularLocation>
    <subcellularLocation>
        <location evidence="1">Membrane</location>
    </subcellularLocation>
</comment>
<dbReference type="InterPro" id="IPR020781">
    <property type="entry name" value="ATPase_OSCP/d_CS"/>
</dbReference>
<keyword evidence="8" id="KW-1003">Cell membrane</keyword>
<sequence>MAGDITTIARPYAEAAFERAKESGQVAAWSEALNLLAAVTSDPQLAAQIGNPSVPRSRIRDIILDVCGDALPTEVANFLQLLVQNARLAAVAEIARLFEVSRIADQGVRHVLVRSAFEVDAEQQQTLAAALARRFGGQVDLTVETDSALIGGIEIRTGDLVIDDSVRSKITQLAHALQF</sequence>
<name>A0A4R3MUW5_9GAMM</name>
<organism evidence="9 10">
    <name type="scientific">Thiobaca trueperi</name>
    <dbReference type="NCBI Taxonomy" id="127458"/>
    <lineage>
        <taxon>Bacteria</taxon>
        <taxon>Pseudomonadati</taxon>
        <taxon>Pseudomonadota</taxon>
        <taxon>Gammaproteobacteria</taxon>
        <taxon>Chromatiales</taxon>
        <taxon>Chromatiaceae</taxon>
        <taxon>Thiobaca</taxon>
    </lineage>
</organism>
<dbReference type="Pfam" id="PF00213">
    <property type="entry name" value="OSCP"/>
    <property type="match status" value="1"/>
</dbReference>
<evidence type="ECO:0000256" key="7">
    <source>
        <dbReference type="ARBA" id="ARBA00023310"/>
    </source>
</evidence>
<comment type="function">
    <text evidence="8">This protein is part of the stalk that links CF(0) to CF(1). It either transmits conformational changes from CF(0) to CF(1) or is implicated in proton conduction.</text>
</comment>
<proteinExistence type="inferred from homology"/>
<dbReference type="InterPro" id="IPR000711">
    <property type="entry name" value="ATPase_OSCP/dsu"/>
</dbReference>
<dbReference type="EMBL" id="SMAO01000009">
    <property type="protein sequence ID" value="TCT19131.1"/>
    <property type="molecule type" value="Genomic_DNA"/>
</dbReference>
<dbReference type="SUPFAM" id="SSF47928">
    <property type="entry name" value="N-terminal domain of the delta subunit of the F1F0-ATP synthase"/>
    <property type="match status" value="1"/>
</dbReference>
<evidence type="ECO:0000256" key="3">
    <source>
        <dbReference type="ARBA" id="ARBA00022781"/>
    </source>
</evidence>
<comment type="similarity">
    <text evidence="8">Belongs to the ATPase delta chain family.</text>
</comment>
<evidence type="ECO:0000256" key="2">
    <source>
        <dbReference type="ARBA" id="ARBA00022448"/>
    </source>
</evidence>
<evidence type="ECO:0000256" key="4">
    <source>
        <dbReference type="ARBA" id="ARBA00023065"/>
    </source>
</evidence>
<keyword evidence="3 8" id="KW-0375">Hydrogen ion transport</keyword>
<keyword evidence="7 8" id="KW-0066">ATP synthesis</keyword>
<dbReference type="GO" id="GO:0005886">
    <property type="term" value="C:plasma membrane"/>
    <property type="evidence" value="ECO:0007669"/>
    <property type="project" value="UniProtKB-SubCell"/>
</dbReference>
<reference evidence="9 10" key="1">
    <citation type="submission" date="2019-03" db="EMBL/GenBank/DDBJ databases">
        <title>Genomic Encyclopedia of Type Strains, Phase IV (KMG-IV): sequencing the most valuable type-strain genomes for metagenomic binning, comparative biology and taxonomic classification.</title>
        <authorList>
            <person name="Goeker M."/>
        </authorList>
    </citation>
    <scope>NUCLEOTIDE SEQUENCE [LARGE SCALE GENOMIC DNA]</scope>
    <source>
        <strain evidence="9 10">DSM 13587</strain>
    </source>
</reference>
<keyword evidence="5 8" id="KW-0472">Membrane</keyword>
<gene>
    <name evidence="8" type="primary">atpH</name>
    <name evidence="9" type="ORF">EDC35_1099</name>
</gene>
<keyword evidence="10" id="KW-1185">Reference proteome</keyword>
<dbReference type="NCBIfam" id="NF004402">
    <property type="entry name" value="PRK05758.2-2"/>
    <property type="match status" value="1"/>
</dbReference>
<evidence type="ECO:0000313" key="10">
    <source>
        <dbReference type="Proteomes" id="UP000295717"/>
    </source>
</evidence>
<dbReference type="Proteomes" id="UP000295717">
    <property type="component" value="Unassembled WGS sequence"/>
</dbReference>
<dbReference type="HAMAP" id="MF_01416">
    <property type="entry name" value="ATP_synth_delta_bact"/>
    <property type="match status" value="1"/>
</dbReference>
<dbReference type="PRINTS" id="PR00125">
    <property type="entry name" value="ATPASEDELTA"/>
</dbReference>
<evidence type="ECO:0000256" key="6">
    <source>
        <dbReference type="ARBA" id="ARBA00023196"/>
    </source>
</evidence>
<dbReference type="GO" id="GO:0045259">
    <property type="term" value="C:proton-transporting ATP synthase complex"/>
    <property type="evidence" value="ECO:0007669"/>
    <property type="project" value="UniProtKB-KW"/>
</dbReference>
<evidence type="ECO:0000256" key="1">
    <source>
        <dbReference type="ARBA" id="ARBA00004370"/>
    </source>
</evidence>